<evidence type="ECO:0000256" key="1">
    <source>
        <dbReference type="ARBA" id="ARBA00022603"/>
    </source>
</evidence>
<dbReference type="Pfam" id="PF08100">
    <property type="entry name" value="Dimerisation"/>
    <property type="match status" value="1"/>
</dbReference>
<dbReference type="SUPFAM" id="SSF46785">
    <property type="entry name" value="Winged helix' DNA-binding domain"/>
    <property type="match status" value="1"/>
</dbReference>
<keyword evidence="7" id="KW-1185">Reference proteome</keyword>
<dbReference type="InterPro" id="IPR036390">
    <property type="entry name" value="WH_DNA-bd_sf"/>
</dbReference>
<accession>A0A562SZ15</accession>
<evidence type="ECO:0000313" key="7">
    <source>
        <dbReference type="Proteomes" id="UP000320593"/>
    </source>
</evidence>
<dbReference type="InterPro" id="IPR036388">
    <property type="entry name" value="WH-like_DNA-bd_sf"/>
</dbReference>
<dbReference type="Gene3D" id="1.10.10.10">
    <property type="entry name" value="Winged helix-like DNA-binding domain superfamily/Winged helix DNA-binding domain"/>
    <property type="match status" value="1"/>
</dbReference>
<dbReference type="GO" id="GO:0032259">
    <property type="term" value="P:methylation"/>
    <property type="evidence" value="ECO:0007669"/>
    <property type="project" value="UniProtKB-KW"/>
</dbReference>
<keyword evidence="2 6" id="KW-0808">Transferase</keyword>
<dbReference type="Proteomes" id="UP000320593">
    <property type="component" value="Unassembled WGS sequence"/>
</dbReference>
<dbReference type="EMBL" id="VLLF01000006">
    <property type="protein sequence ID" value="TWI85966.1"/>
    <property type="molecule type" value="Genomic_DNA"/>
</dbReference>
<sequence>MSENAAIGSPAQDGKTRLGLRDRIRLLRQRAVSTPAFHHWLRRMPFGRRFANARAADLMTIISGFVQSQVLSVCLKSGILDLLKQQPLPAPAIAARLDLPVRNLEPWLQSATALGILQKLDNGMFALGDHGAVVASDAGLQDMIRHHDVLYRDLLQAQQLLHTGHRDTELHTFWSYTGKHGVDSAEAKAYSQVMSSSQQMLADEIAASCRFSDFKTIVDIGGGTGRFLRAIGTRHPHLSLHLFDLPAVIAEAQEAMEKHGFSNRCIFHSGSFFDDEVPRDHDLYCLIRVLFDHQDDSVIRLLSNVRKAMQPGAKLMIAEPMAGTSKAEQISAAYFSVYLFAMGGGRCRTPCEINDLTKLAGFKRLRLIKTSNPMLLTVLEVQA</sequence>
<dbReference type="PANTHER" id="PTHR43712:SF2">
    <property type="entry name" value="O-METHYLTRANSFERASE CICE"/>
    <property type="match status" value="1"/>
</dbReference>
<keyword evidence="1 6" id="KW-0489">Methyltransferase</keyword>
<dbReference type="InterPro" id="IPR012967">
    <property type="entry name" value="COMT_dimerisation"/>
</dbReference>
<dbReference type="AlphaFoldDB" id="A0A562SZ15"/>
<dbReference type="InterPro" id="IPR029063">
    <property type="entry name" value="SAM-dependent_MTases_sf"/>
</dbReference>
<dbReference type="OrthoDB" id="7418600at2"/>
<gene>
    <name evidence="6" type="ORF">JM93_02673</name>
</gene>
<dbReference type="Gene3D" id="1.10.287.1350">
    <property type="match status" value="1"/>
</dbReference>
<dbReference type="SUPFAM" id="SSF53335">
    <property type="entry name" value="S-adenosyl-L-methionine-dependent methyltransferases"/>
    <property type="match status" value="1"/>
</dbReference>
<dbReference type="GO" id="GO:0046983">
    <property type="term" value="F:protein dimerization activity"/>
    <property type="evidence" value="ECO:0007669"/>
    <property type="project" value="InterPro"/>
</dbReference>
<name>A0A562SZ15_9HYPH</name>
<feature type="domain" description="O-methyltransferase C-terminal" evidence="4">
    <location>
        <begin position="179"/>
        <end position="363"/>
    </location>
</feature>
<evidence type="ECO:0000256" key="3">
    <source>
        <dbReference type="ARBA" id="ARBA00022691"/>
    </source>
</evidence>
<dbReference type="PROSITE" id="PS51683">
    <property type="entry name" value="SAM_OMT_II"/>
    <property type="match status" value="1"/>
</dbReference>
<evidence type="ECO:0000259" key="5">
    <source>
        <dbReference type="Pfam" id="PF08100"/>
    </source>
</evidence>
<dbReference type="RefSeq" id="WP_145344059.1">
    <property type="nucleotide sequence ID" value="NZ_SMLY01000083.1"/>
</dbReference>
<comment type="caution">
    <text evidence="6">The sequence shown here is derived from an EMBL/GenBank/DDBJ whole genome shotgun (WGS) entry which is preliminary data.</text>
</comment>
<dbReference type="PANTHER" id="PTHR43712">
    <property type="entry name" value="PUTATIVE (AFU_ORTHOLOGUE AFUA_4G14580)-RELATED"/>
    <property type="match status" value="1"/>
</dbReference>
<evidence type="ECO:0000259" key="4">
    <source>
        <dbReference type="Pfam" id="PF00891"/>
    </source>
</evidence>
<feature type="domain" description="O-methyltransferase dimerisation" evidence="5">
    <location>
        <begin position="60"/>
        <end position="123"/>
    </location>
</feature>
<dbReference type="Pfam" id="PF00891">
    <property type="entry name" value="Methyltransf_2"/>
    <property type="match status" value="1"/>
</dbReference>
<organism evidence="6 7">
    <name type="scientific">Roseibium hamelinense</name>
    <dbReference type="NCBI Taxonomy" id="150831"/>
    <lineage>
        <taxon>Bacteria</taxon>
        <taxon>Pseudomonadati</taxon>
        <taxon>Pseudomonadota</taxon>
        <taxon>Alphaproteobacteria</taxon>
        <taxon>Hyphomicrobiales</taxon>
        <taxon>Stappiaceae</taxon>
        <taxon>Roseibium</taxon>
    </lineage>
</organism>
<dbReference type="InterPro" id="IPR016461">
    <property type="entry name" value="COMT-like"/>
</dbReference>
<dbReference type="CDD" id="cd02440">
    <property type="entry name" value="AdoMet_MTases"/>
    <property type="match status" value="1"/>
</dbReference>
<reference evidence="6 7" key="1">
    <citation type="submission" date="2019-07" db="EMBL/GenBank/DDBJ databases">
        <title>Genomic Encyclopedia of Archaeal and Bacterial Type Strains, Phase II (KMG-II): from individual species to whole genera.</title>
        <authorList>
            <person name="Goeker M."/>
        </authorList>
    </citation>
    <scope>NUCLEOTIDE SEQUENCE [LARGE SCALE GENOMIC DNA]</scope>
    <source>
        <strain evidence="6 7">ATCC BAA-252</strain>
    </source>
</reference>
<dbReference type="InterPro" id="IPR001077">
    <property type="entry name" value="COMT_C"/>
</dbReference>
<evidence type="ECO:0000256" key="2">
    <source>
        <dbReference type="ARBA" id="ARBA00022679"/>
    </source>
</evidence>
<dbReference type="PIRSF" id="PIRSF005739">
    <property type="entry name" value="O-mtase"/>
    <property type="match status" value="1"/>
</dbReference>
<protein>
    <submittedName>
        <fullName evidence="6">Demethylspheroidene O-methyltransferase</fullName>
    </submittedName>
</protein>
<proteinExistence type="predicted"/>
<dbReference type="Gene3D" id="3.40.50.150">
    <property type="entry name" value="Vaccinia Virus protein VP39"/>
    <property type="match status" value="1"/>
</dbReference>
<evidence type="ECO:0000313" key="6">
    <source>
        <dbReference type="EMBL" id="TWI85966.1"/>
    </source>
</evidence>
<keyword evidence="3" id="KW-0949">S-adenosyl-L-methionine</keyword>
<dbReference type="GO" id="GO:0008171">
    <property type="term" value="F:O-methyltransferase activity"/>
    <property type="evidence" value="ECO:0007669"/>
    <property type="project" value="InterPro"/>
</dbReference>